<keyword evidence="1" id="KW-0732">Signal</keyword>
<protein>
    <submittedName>
        <fullName evidence="2">Uncharacterized protein</fullName>
    </submittedName>
</protein>
<keyword evidence="3" id="KW-1185">Reference proteome</keyword>
<organism evidence="2 3">
    <name type="scientific">Culex pipiens pipiens</name>
    <name type="common">Northern house mosquito</name>
    <dbReference type="NCBI Taxonomy" id="38569"/>
    <lineage>
        <taxon>Eukaryota</taxon>
        <taxon>Metazoa</taxon>
        <taxon>Ecdysozoa</taxon>
        <taxon>Arthropoda</taxon>
        <taxon>Hexapoda</taxon>
        <taxon>Insecta</taxon>
        <taxon>Pterygota</taxon>
        <taxon>Neoptera</taxon>
        <taxon>Endopterygota</taxon>
        <taxon>Diptera</taxon>
        <taxon>Nematocera</taxon>
        <taxon>Culicoidea</taxon>
        <taxon>Culicidae</taxon>
        <taxon>Culicinae</taxon>
        <taxon>Culicini</taxon>
        <taxon>Culex</taxon>
        <taxon>Culex</taxon>
    </lineage>
</organism>
<reference evidence="2 3" key="1">
    <citation type="submission" date="2024-05" db="EMBL/GenBank/DDBJ databases">
        <title>Culex pipiens pipiens assembly and annotation.</title>
        <authorList>
            <person name="Alout H."/>
            <person name="Durand T."/>
        </authorList>
    </citation>
    <scope>NUCLEOTIDE SEQUENCE [LARGE SCALE GENOMIC DNA]</scope>
    <source>
        <strain evidence="2">HA-2024</strain>
        <tissue evidence="2">Whole body</tissue>
    </source>
</reference>
<dbReference type="SUPFAM" id="SSF63737">
    <property type="entry name" value="Leukotriene A4 hydrolase N-terminal domain"/>
    <property type="match status" value="1"/>
</dbReference>
<dbReference type="Gene3D" id="2.60.40.1730">
    <property type="entry name" value="tricorn interacting facor f3 domain"/>
    <property type="match status" value="1"/>
</dbReference>
<gene>
    <name evidence="2" type="ORF">pipiens_012716</name>
</gene>
<dbReference type="Proteomes" id="UP001562425">
    <property type="component" value="Unassembled WGS sequence"/>
</dbReference>
<dbReference type="InterPro" id="IPR042097">
    <property type="entry name" value="Aminopeptidase_N-like_N_sf"/>
</dbReference>
<sequence length="166" mass="19275">MIPLKIILLLAVAASSHTGFAHPRSLDLGSLPDLMNFEDRYKALEESHVESDERNPIETPYRLPENVIPFHYWVQLESSIHAGDRAFKGKVDLYFNVSSPTRRVYVHNRGLELEKAELYIYGAGAEPEKILLDWPRYEFDYRREFIIFSSRINLIPGVSYILCLEF</sequence>
<accession>A0ABD1D1N5</accession>
<comment type="caution">
    <text evidence="2">The sequence shown here is derived from an EMBL/GenBank/DDBJ whole genome shotgun (WGS) entry which is preliminary data.</text>
</comment>
<dbReference type="EMBL" id="JBEHCU010008144">
    <property type="protein sequence ID" value="KAL1387531.1"/>
    <property type="molecule type" value="Genomic_DNA"/>
</dbReference>
<name>A0ABD1D1N5_CULPP</name>
<proteinExistence type="predicted"/>
<evidence type="ECO:0000256" key="1">
    <source>
        <dbReference type="SAM" id="SignalP"/>
    </source>
</evidence>
<feature type="signal peptide" evidence="1">
    <location>
        <begin position="1"/>
        <end position="21"/>
    </location>
</feature>
<feature type="non-terminal residue" evidence="2">
    <location>
        <position position="166"/>
    </location>
</feature>
<evidence type="ECO:0000313" key="3">
    <source>
        <dbReference type="Proteomes" id="UP001562425"/>
    </source>
</evidence>
<feature type="chain" id="PRO_5044782850" evidence="1">
    <location>
        <begin position="22"/>
        <end position="166"/>
    </location>
</feature>
<dbReference type="AlphaFoldDB" id="A0ABD1D1N5"/>
<evidence type="ECO:0000313" key="2">
    <source>
        <dbReference type="EMBL" id="KAL1387531.1"/>
    </source>
</evidence>